<reference evidence="3" key="1">
    <citation type="journal article" date="2002" name="Science">
        <title>The draft genome of Ciona intestinalis: insights into chordate and vertebrate origins.</title>
        <authorList>
            <person name="Dehal P."/>
            <person name="Satou Y."/>
            <person name="Campbell R.K."/>
            <person name="Chapman J."/>
            <person name="Degnan B."/>
            <person name="De Tomaso A."/>
            <person name="Davidson B."/>
            <person name="Di Gregorio A."/>
            <person name="Gelpke M."/>
            <person name="Goodstein D.M."/>
            <person name="Harafuji N."/>
            <person name="Hastings K.E."/>
            <person name="Ho I."/>
            <person name="Hotta K."/>
            <person name="Huang W."/>
            <person name="Kawashima T."/>
            <person name="Lemaire P."/>
            <person name="Martinez D."/>
            <person name="Meinertzhagen I.A."/>
            <person name="Necula S."/>
            <person name="Nonaka M."/>
            <person name="Putnam N."/>
            <person name="Rash S."/>
            <person name="Saiga H."/>
            <person name="Satake M."/>
            <person name="Terry A."/>
            <person name="Yamada L."/>
            <person name="Wang H.G."/>
            <person name="Awazu S."/>
            <person name="Azumi K."/>
            <person name="Boore J."/>
            <person name="Branno M."/>
            <person name="Chin-Bow S."/>
            <person name="DeSantis R."/>
            <person name="Doyle S."/>
            <person name="Francino P."/>
            <person name="Keys D.N."/>
            <person name="Haga S."/>
            <person name="Hayashi H."/>
            <person name="Hino K."/>
            <person name="Imai K.S."/>
            <person name="Inaba K."/>
            <person name="Kano S."/>
            <person name="Kobayashi K."/>
            <person name="Kobayashi M."/>
            <person name="Lee B.I."/>
            <person name="Makabe K.W."/>
            <person name="Manohar C."/>
            <person name="Matassi G."/>
            <person name="Medina M."/>
            <person name="Mochizuki Y."/>
            <person name="Mount S."/>
            <person name="Morishita T."/>
            <person name="Miura S."/>
            <person name="Nakayama A."/>
            <person name="Nishizaka S."/>
            <person name="Nomoto H."/>
            <person name="Ohta F."/>
            <person name="Oishi K."/>
            <person name="Rigoutsos I."/>
            <person name="Sano M."/>
            <person name="Sasaki A."/>
            <person name="Sasakura Y."/>
            <person name="Shoguchi E."/>
            <person name="Shin-i T."/>
            <person name="Spagnuolo A."/>
            <person name="Stainier D."/>
            <person name="Suzuki M.M."/>
            <person name="Tassy O."/>
            <person name="Takatori N."/>
            <person name="Tokuoka M."/>
            <person name="Yagi K."/>
            <person name="Yoshizaki F."/>
            <person name="Wada S."/>
            <person name="Zhang C."/>
            <person name="Hyatt P.D."/>
            <person name="Larimer F."/>
            <person name="Detter C."/>
            <person name="Doggett N."/>
            <person name="Glavina T."/>
            <person name="Hawkins T."/>
            <person name="Richardson P."/>
            <person name="Lucas S."/>
            <person name="Kohara Y."/>
            <person name="Levine M."/>
            <person name="Satoh N."/>
            <person name="Rokhsar D.S."/>
        </authorList>
    </citation>
    <scope>NUCLEOTIDE SEQUENCE [LARGE SCALE GENOMIC DNA]</scope>
</reference>
<dbReference type="InParanoid" id="F6VHY3"/>
<organism evidence="2 3">
    <name type="scientific">Ciona intestinalis</name>
    <name type="common">Transparent sea squirt</name>
    <name type="synonym">Ascidia intestinalis</name>
    <dbReference type="NCBI Taxonomy" id="7719"/>
    <lineage>
        <taxon>Eukaryota</taxon>
        <taxon>Metazoa</taxon>
        <taxon>Chordata</taxon>
        <taxon>Tunicata</taxon>
        <taxon>Ascidiacea</taxon>
        <taxon>Phlebobranchia</taxon>
        <taxon>Cionidae</taxon>
        <taxon>Ciona</taxon>
    </lineage>
</organism>
<proteinExistence type="predicted"/>
<dbReference type="HOGENOM" id="CLU_1102461_0_0_1"/>
<feature type="region of interest" description="Disordered" evidence="1">
    <location>
        <begin position="33"/>
        <end position="111"/>
    </location>
</feature>
<evidence type="ECO:0000313" key="3">
    <source>
        <dbReference type="Proteomes" id="UP000008144"/>
    </source>
</evidence>
<accession>F6VHY3</accession>
<dbReference type="AlphaFoldDB" id="F6VHY3"/>
<keyword evidence="3" id="KW-1185">Reference proteome</keyword>
<reference evidence="2" key="4">
    <citation type="submission" date="2025-09" db="UniProtKB">
        <authorList>
            <consortium name="Ensembl"/>
        </authorList>
    </citation>
    <scope>IDENTIFICATION</scope>
</reference>
<reference evidence="2" key="2">
    <citation type="journal article" date="2008" name="Genome Biol.">
        <title>Improved genome assembly and evidence-based global gene model set for the chordate Ciona intestinalis: new insight into intron and operon populations.</title>
        <authorList>
            <person name="Satou Y."/>
            <person name="Mineta K."/>
            <person name="Ogasawara M."/>
            <person name="Sasakura Y."/>
            <person name="Shoguchi E."/>
            <person name="Ueno K."/>
            <person name="Yamada L."/>
            <person name="Matsumoto J."/>
            <person name="Wasserscheid J."/>
            <person name="Dewar K."/>
            <person name="Wiley G.B."/>
            <person name="Macmil S.L."/>
            <person name="Roe B.A."/>
            <person name="Zeller R.W."/>
            <person name="Hastings K.E."/>
            <person name="Lemaire P."/>
            <person name="Lindquist E."/>
            <person name="Endo T."/>
            <person name="Hotta K."/>
            <person name="Inaba K."/>
        </authorList>
    </citation>
    <scope>NUCLEOTIDE SEQUENCE [LARGE SCALE GENOMIC DNA]</scope>
    <source>
        <strain evidence="2">wild type</strain>
    </source>
</reference>
<dbReference type="EMBL" id="EAAA01001910">
    <property type="status" value="NOT_ANNOTATED_CDS"/>
    <property type="molecule type" value="Genomic_DNA"/>
</dbReference>
<protein>
    <submittedName>
        <fullName evidence="2">Uncharacterized protein</fullName>
    </submittedName>
</protein>
<sequence length="252" mass="28646">MNPVFRRGYRNLFILVFRCKRPNRITSTALHGSQSDTFYKSRKKSIPTTPTPNSGNKFQTRWSSPGAIIHTAKQNSAAEMNQSKFLDSRTESPKHQKQQPETPEHKNTPTLSKIEKAISPAHLFSFKRSETGSVRKVDKIRNEAAIWEARKKRNSLMLLQIELSDDDDSPINKRRTKSEIPYGVTKPCIRRNPSTRTTNSPILPLNNNINHDSAHEMQNNISSKQQEAVLEETKSAMQDSDDDTVMITSSVI</sequence>
<evidence type="ECO:0000256" key="1">
    <source>
        <dbReference type="SAM" id="MobiDB-lite"/>
    </source>
</evidence>
<evidence type="ECO:0000313" key="2">
    <source>
        <dbReference type="Ensembl" id="ENSCINP00000016379.3"/>
    </source>
</evidence>
<dbReference type="Ensembl" id="ENSCINT00000016379.3">
    <property type="protein sequence ID" value="ENSCINP00000016379.3"/>
    <property type="gene ID" value="ENSCING00000008002.3"/>
</dbReference>
<dbReference type="Proteomes" id="UP000008144">
    <property type="component" value="Chromosome 4"/>
</dbReference>
<reference evidence="2" key="3">
    <citation type="submission" date="2025-08" db="UniProtKB">
        <authorList>
            <consortium name="Ensembl"/>
        </authorList>
    </citation>
    <scope>IDENTIFICATION</scope>
</reference>
<feature type="compositionally biased region" description="Polar residues" evidence="1">
    <location>
        <begin position="72"/>
        <end position="85"/>
    </location>
</feature>
<name>F6VHY3_CIOIN</name>
<feature type="compositionally biased region" description="Polar residues" evidence="1">
    <location>
        <begin position="46"/>
        <end position="63"/>
    </location>
</feature>